<evidence type="ECO:0000256" key="5">
    <source>
        <dbReference type="ARBA" id="ARBA00013170"/>
    </source>
</evidence>
<evidence type="ECO:0000313" key="20">
    <source>
        <dbReference type="Proteomes" id="UP000622687"/>
    </source>
</evidence>
<dbReference type="PANTHER" id="PTHR14269:SF62">
    <property type="entry name" value="CDP-DIACYLGLYCEROL--GLYCEROL-3-PHOSPHATE 3-PHOSPHATIDYLTRANSFERASE 1, CHLOROPLASTIC"/>
    <property type="match status" value="1"/>
</dbReference>
<proteinExistence type="inferred from homology"/>
<comment type="subcellular location">
    <subcellularLocation>
        <location evidence="2">Membrane</location>
        <topology evidence="2">Multi-pass membrane protein</topology>
    </subcellularLocation>
</comment>
<dbReference type="EMBL" id="JAEEGB010000009">
    <property type="protein sequence ID" value="MBI6872859.1"/>
    <property type="molecule type" value="Genomic_DNA"/>
</dbReference>
<keyword evidence="11" id="KW-0443">Lipid metabolism</keyword>
<evidence type="ECO:0000256" key="6">
    <source>
        <dbReference type="ARBA" id="ARBA00014944"/>
    </source>
</evidence>
<evidence type="ECO:0000256" key="12">
    <source>
        <dbReference type="ARBA" id="ARBA00023136"/>
    </source>
</evidence>
<evidence type="ECO:0000313" key="19">
    <source>
        <dbReference type="EMBL" id="MBI6872859.1"/>
    </source>
</evidence>
<dbReference type="GO" id="GO:0008444">
    <property type="term" value="F:CDP-diacylglycerol-glycerol-3-phosphate 3-phosphatidyltransferase activity"/>
    <property type="evidence" value="ECO:0007669"/>
    <property type="project" value="UniProtKB-UniRule"/>
</dbReference>
<dbReference type="InterPro" id="IPR004570">
    <property type="entry name" value="Phosphatidylglycerol_P_synth"/>
</dbReference>
<organism evidence="19 20">
    <name type="scientific">Clostridium aciditolerans</name>
    <dbReference type="NCBI Taxonomy" id="339861"/>
    <lineage>
        <taxon>Bacteria</taxon>
        <taxon>Bacillati</taxon>
        <taxon>Bacillota</taxon>
        <taxon>Clostridia</taxon>
        <taxon>Eubacteriales</taxon>
        <taxon>Clostridiaceae</taxon>
        <taxon>Clostridium</taxon>
    </lineage>
</organism>
<evidence type="ECO:0000256" key="4">
    <source>
        <dbReference type="ARBA" id="ARBA00010441"/>
    </source>
</evidence>
<reference evidence="19" key="1">
    <citation type="submission" date="2020-12" db="EMBL/GenBank/DDBJ databases">
        <title>Clostridium thailandense sp. nov., a novel acetogenic bacterium isolated from peat land soil in Thailand.</title>
        <authorList>
            <person name="Chaikitkaew S."/>
            <person name="Birkeland N.K."/>
        </authorList>
    </citation>
    <scope>NUCLEOTIDE SEQUENCE</scope>
    <source>
        <strain evidence="19">DSM 17425</strain>
    </source>
</reference>
<comment type="function">
    <text evidence="1">This protein catalyzes the committed step to the synthesis of the acidic phospholipids.</text>
</comment>
<feature type="transmembrane region" description="Helical" evidence="18">
    <location>
        <begin position="145"/>
        <end position="165"/>
    </location>
</feature>
<evidence type="ECO:0000256" key="16">
    <source>
        <dbReference type="NCBIfam" id="TIGR00560"/>
    </source>
</evidence>
<keyword evidence="10 18" id="KW-1133">Transmembrane helix</keyword>
<evidence type="ECO:0000256" key="15">
    <source>
        <dbReference type="ARBA" id="ARBA00048586"/>
    </source>
</evidence>
<dbReference type="NCBIfam" id="TIGR00560">
    <property type="entry name" value="pgsA"/>
    <property type="match status" value="1"/>
</dbReference>
<dbReference type="Pfam" id="PF01066">
    <property type="entry name" value="CDP-OH_P_transf"/>
    <property type="match status" value="1"/>
</dbReference>
<evidence type="ECO:0000256" key="7">
    <source>
        <dbReference type="ARBA" id="ARBA00022516"/>
    </source>
</evidence>
<comment type="pathway">
    <text evidence="3">Phospholipid metabolism; phosphatidylglycerol biosynthesis; phosphatidylglycerol from CDP-diacylglycerol: step 1/2.</text>
</comment>
<keyword evidence="14" id="KW-1208">Phospholipid metabolism</keyword>
<protein>
    <recommendedName>
        <fullName evidence="6 16">CDP-diacylglycerol--glycerol-3-phosphate 3-phosphatidyltransferase</fullName>
        <ecNumber evidence="5 16">2.7.8.5</ecNumber>
    </recommendedName>
</protein>
<dbReference type="PROSITE" id="PS00379">
    <property type="entry name" value="CDP_ALCOHOL_P_TRANSF"/>
    <property type="match status" value="1"/>
</dbReference>
<dbReference type="PIRSF" id="PIRSF000847">
    <property type="entry name" value="Phos_ph_gly_syn"/>
    <property type="match status" value="1"/>
</dbReference>
<evidence type="ECO:0000256" key="10">
    <source>
        <dbReference type="ARBA" id="ARBA00022989"/>
    </source>
</evidence>
<evidence type="ECO:0000256" key="1">
    <source>
        <dbReference type="ARBA" id="ARBA00003973"/>
    </source>
</evidence>
<name>A0A934HX38_9CLOT</name>
<keyword evidence="13" id="KW-0594">Phospholipid biosynthesis</keyword>
<keyword evidence="7" id="KW-0444">Lipid biosynthesis</keyword>
<comment type="caution">
    <text evidence="19">The sequence shown here is derived from an EMBL/GenBank/DDBJ whole genome shotgun (WGS) entry which is preliminary data.</text>
</comment>
<dbReference type="Gene3D" id="1.20.120.1760">
    <property type="match status" value="1"/>
</dbReference>
<evidence type="ECO:0000256" key="8">
    <source>
        <dbReference type="ARBA" id="ARBA00022679"/>
    </source>
</evidence>
<evidence type="ECO:0000256" key="11">
    <source>
        <dbReference type="ARBA" id="ARBA00023098"/>
    </source>
</evidence>
<evidence type="ECO:0000256" key="17">
    <source>
        <dbReference type="RuleBase" id="RU003750"/>
    </source>
</evidence>
<evidence type="ECO:0000256" key="14">
    <source>
        <dbReference type="ARBA" id="ARBA00023264"/>
    </source>
</evidence>
<keyword evidence="20" id="KW-1185">Reference proteome</keyword>
<accession>A0A934HX38</accession>
<dbReference type="GO" id="GO:0016020">
    <property type="term" value="C:membrane"/>
    <property type="evidence" value="ECO:0007669"/>
    <property type="project" value="UniProtKB-SubCell"/>
</dbReference>
<dbReference type="InterPro" id="IPR050324">
    <property type="entry name" value="CDP-alcohol_PTase-I"/>
</dbReference>
<evidence type="ECO:0000256" key="18">
    <source>
        <dbReference type="SAM" id="Phobius"/>
    </source>
</evidence>
<dbReference type="InterPro" id="IPR043130">
    <property type="entry name" value="CDP-OH_PTrfase_TM_dom"/>
</dbReference>
<feature type="transmembrane region" description="Helical" evidence="18">
    <location>
        <begin position="30"/>
        <end position="50"/>
    </location>
</feature>
<evidence type="ECO:0000256" key="2">
    <source>
        <dbReference type="ARBA" id="ARBA00004141"/>
    </source>
</evidence>
<feature type="transmembrane region" description="Helical" evidence="18">
    <location>
        <begin position="88"/>
        <end position="108"/>
    </location>
</feature>
<comment type="catalytic activity">
    <reaction evidence="15">
        <text>a CDP-1,2-diacyl-sn-glycerol + sn-glycerol 3-phosphate = a 1,2-diacyl-sn-glycero-3-phospho-(1'-sn-glycero-3'-phosphate) + CMP + H(+)</text>
        <dbReference type="Rhea" id="RHEA:12593"/>
        <dbReference type="ChEBI" id="CHEBI:15378"/>
        <dbReference type="ChEBI" id="CHEBI:57597"/>
        <dbReference type="ChEBI" id="CHEBI:58332"/>
        <dbReference type="ChEBI" id="CHEBI:60110"/>
        <dbReference type="ChEBI" id="CHEBI:60377"/>
        <dbReference type="EC" id="2.7.8.5"/>
    </reaction>
</comment>
<feature type="transmembrane region" description="Helical" evidence="18">
    <location>
        <begin position="62"/>
        <end position="82"/>
    </location>
</feature>
<dbReference type="PANTHER" id="PTHR14269">
    <property type="entry name" value="CDP-DIACYLGLYCEROL--GLYCEROL-3-PHOSPHATE 3-PHOSPHATIDYLTRANSFERASE-RELATED"/>
    <property type="match status" value="1"/>
</dbReference>
<dbReference type="AlphaFoldDB" id="A0A934HX38"/>
<feature type="transmembrane region" description="Helical" evidence="18">
    <location>
        <begin position="120"/>
        <end position="139"/>
    </location>
</feature>
<gene>
    <name evidence="19" type="primary">pgsA</name>
    <name evidence="19" type="ORF">I6U51_09045</name>
</gene>
<sequence length="180" mass="20588">MNLPNILTLFRLLLIPVFILLFFSNVPDNLFYSIMVFLIAGLTDILDGYLARKYSLITKLGIVLDPLADKLMILTVLSCLVIKNYISLWILIIISIKELSMIFFGIILYNKNTIIPSNKLGKLTTILFYLSIFTLTINIKLGTYLIYLSVISALIAFVNYFILYYKNKQLLGNNDKSVQK</sequence>
<evidence type="ECO:0000256" key="13">
    <source>
        <dbReference type="ARBA" id="ARBA00023209"/>
    </source>
</evidence>
<dbReference type="EC" id="2.7.8.5" evidence="5 16"/>
<evidence type="ECO:0000256" key="9">
    <source>
        <dbReference type="ARBA" id="ARBA00022692"/>
    </source>
</evidence>
<feature type="transmembrane region" description="Helical" evidence="18">
    <location>
        <begin position="7"/>
        <end position="24"/>
    </location>
</feature>
<keyword evidence="9 18" id="KW-0812">Transmembrane</keyword>
<dbReference type="InterPro" id="IPR048254">
    <property type="entry name" value="CDP_ALCOHOL_P_TRANSF_CS"/>
</dbReference>
<dbReference type="Proteomes" id="UP000622687">
    <property type="component" value="Unassembled WGS sequence"/>
</dbReference>
<dbReference type="InterPro" id="IPR000462">
    <property type="entry name" value="CDP-OH_P_trans"/>
</dbReference>
<keyword evidence="12 18" id="KW-0472">Membrane</keyword>
<dbReference type="RefSeq" id="WP_211142348.1">
    <property type="nucleotide sequence ID" value="NZ_JAEEGB010000009.1"/>
</dbReference>
<keyword evidence="8 17" id="KW-0808">Transferase</keyword>
<evidence type="ECO:0000256" key="3">
    <source>
        <dbReference type="ARBA" id="ARBA00005042"/>
    </source>
</evidence>
<comment type="similarity">
    <text evidence="4 17">Belongs to the CDP-alcohol phosphatidyltransferase class-I family.</text>
</comment>
<dbReference type="GO" id="GO:0046474">
    <property type="term" value="P:glycerophospholipid biosynthetic process"/>
    <property type="evidence" value="ECO:0007669"/>
    <property type="project" value="TreeGrafter"/>
</dbReference>